<protein>
    <submittedName>
        <fullName evidence="1">Uncharacterized protein</fullName>
    </submittedName>
</protein>
<sequence length="265" mass="28003">MDLLQSVRKEGSRGGRTDFKWEDVKADQHRENYLGHSLMAPVGRWQKNKDLNWYAKGDSGQSAADARAEEIRRIKEAEEDAMAAALGLPVKERNNPNMAPLGGAASEADVRKAIAEVTAGDDDEGGRGVGFKGYNPPPGPGGAEAEVLSGERIAKADDMRIDERSEAQKRDLKKTAIDGGEEDQGLVHGIGTGTVIDDTDRAHARETGKGRGHEAEIAEGTVSGITDAAVMSLVRTHGIGPTGAANVGVDPHMSVLILAHGGVIE</sequence>
<proteinExistence type="predicted"/>
<organism evidence="1 2">
    <name type="scientific">Coniosporium tulheliwenetii</name>
    <dbReference type="NCBI Taxonomy" id="3383036"/>
    <lineage>
        <taxon>Eukaryota</taxon>
        <taxon>Fungi</taxon>
        <taxon>Dikarya</taxon>
        <taxon>Ascomycota</taxon>
        <taxon>Pezizomycotina</taxon>
        <taxon>Dothideomycetes</taxon>
        <taxon>Dothideomycetes incertae sedis</taxon>
        <taxon>Coniosporium</taxon>
    </lineage>
</organism>
<accession>A0ACC2Z337</accession>
<dbReference type="Proteomes" id="UP001172680">
    <property type="component" value="Unassembled WGS sequence"/>
</dbReference>
<comment type="caution">
    <text evidence="1">The sequence shown here is derived from an EMBL/GenBank/DDBJ whole genome shotgun (WGS) entry which is preliminary data.</text>
</comment>
<dbReference type="EMBL" id="JAPDRP010000014">
    <property type="protein sequence ID" value="KAJ9642069.1"/>
    <property type="molecule type" value="Genomic_DNA"/>
</dbReference>
<gene>
    <name evidence="1" type="ORF">H2199_005284</name>
</gene>
<name>A0ACC2Z337_9PEZI</name>
<keyword evidence="2" id="KW-1185">Reference proteome</keyword>
<evidence type="ECO:0000313" key="2">
    <source>
        <dbReference type="Proteomes" id="UP001172680"/>
    </source>
</evidence>
<reference evidence="1" key="1">
    <citation type="submission" date="2022-10" db="EMBL/GenBank/DDBJ databases">
        <title>Culturing micro-colonial fungi from biological soil crusts in the Mojave desert and describing Neophaeococcomyces mojavensis, and introducing the new genera and species Taxawa tesnikishii.</title>
        <authorList>
            <person name="Kurbessoian T."/>
            <person name="Stajich J.E."/>
        </authorList>
    </citation>
    <scope>NUCLEOTIDE SEQUENCE</scope>
    <source>
        <strain evidence="1">JES_115</strain>
    </source>
</reference>
<evidence type="ECO:0000313" key="1">
    <source>
        <dbReference type="EMBL" id="KAJ9642069.1"/>
    </source>
</evidence>